<evidence type="ECO:0000256" key="16">
    <source>
        <dbReference type="ARBA" id="ARBA00023180"/>
    </source>
</evidence>
<evidence type="ECO:0000256" key="2">
    <source>
        <dbReference type="ARBA" id="ARBA00004323"/>
    </source>
</evidence>
<reference evidence="25 26" key="1">
    <citation type="journal article" date="2018" name="Gigascience">
        <title>Genomes of trombidid mites reveal novel predicted allergens and laterally-transferred genes associated with secondary metabolism.</title>
        <authorList>
            <person name="Dong X."/>
            <person name="Chaisiri K."/>
            <person name="Xia D."/>
            <person name="Armstrong S.D."/>
            <person name="Fang Y."/>
            <person name="Donnelly M.J."/>
            <person name="Kadowaki T."/>
            <person name="McGarry J.W."/>
            <person name="Darby A.C."/>
            <person name="Makepeace B.L."/>
        </authorList>
    </citation>
    <scope>NUCLEOTIDE SEQUENCE [LARGE SCALE GENOMIC DNA]</scope>
    <source>
        <strain evidence="25">UoL-UT</strain>
    </source>
</reference>
<dbReference type="AlphaFoldDB" id="A0A443RW91"/>
<evidence type="ECO:0000256" key="18">
    <source>
        <dbReference type="ARBA" id="ARBA00029663"/>
    </source>
</evidence>
<evidence type="ECO:0000256" key="6">
    <source>
        <dbReference type="ARBA" id="ARBA00014817"/>
    </source>
</evidence>
<evidence type="ECO:0000256" key="21">
    <source>
        <dbReference type="ARBA" id="ARBA00032915"/>
    </source>
</evidence>
<dbReference type="GO" id="GO:0008455">
    <property type="term" value="F:alpha-1,6-mannosylglycoprotein 2-beta-N-acetylglucosaminyltransferase activity"/>
    <property type="evidence" value="ECO:0007669"/>
    <property type="project" value="UniProtKB-EC"/>
</dbReference>
<dbReference type="EMBL" id="NCKV01024109">
    <property type="protein sequence ID" value="RWS19636.1"/>
    <property type="molecule type" value="Genomic_DNA"/>
</dbReference>
<evidence type="ECO:0000256" key="14">
    <source>
        <dbReference type="ARBA" id="ARBA00023136"/>
    </source>
</evidence>
<dbReference type="GO" id="GO:0000139">
    <property type="term" value="C:Golgi membrane"/>
    <property type="evidence" value="ECO:0007669"/>
    <property type="project" value="UniProtKB-SubCell"/>
</dbReference>
<keyword evidence="11" id="KW-0735">Signal-anchor</keyword>
<keyword evidence="9" id="KW-0812">Transmembrane</keyword>
<dbReference type="Proteomes" id="UP000288716">
    <property type="component" value="Unassembled WGS sequence"/>
</dbReference>
<evidence type="ECO:0000256" key="22">
    <source>
        <dbReference type="ARBA" id="ARBA00093257"/>
    </source>
</evidence>
<comment type="pathway">
    <text evidence="3">Protein modification; protein glycosylation.</text>
</comment>
<keyword evidence="14" id="KW-0472">Membrane</keyword>
<evidence type="ECO:0000256" key="3">
    <source>
        <dbReference type="ARBA" id="ARBA00004922"/>
    </source>
</evidence>
<evidence type="ECO:0000256" key="4">
    <source>
        <dbReference type="ARBA" id="ARBA00011011"/>
    </source>
</evidence>
<evidence type="ECO:0000256" key="1">
    <source>
        <dbReference type="ARBA" id="ARBA00001936"/>
    </source>
</evidence>
<keyword evidence="12" id="KW-1133">Transmembrane helix</keyword>
<gene>
    <name evidence="25" type="ORF">B4U80_08067</name>
</gene>
<evidence type="ECO:0000256" key="20">
    <source>
        <dbReference type="ARBA" id="ARBA00032552"/>
    </source>
</evidence>
<dbReference type="GO" id="GO:0046872">
    <property type="term" value="F:metal ion binding"/>
    <property type="evidence" value="ECO:0007669"/>
    <property type="project" value="UniProtKB-KW"/>
</dbReference>
<evidence type="ECO:0000256" key="11">
    <source>
        <dbReference type="ARBA" id="ARBA00022968"/>
    </source>
</evidence>
<evidence type="ECO:0000256" key="10">
    <source>
        <dbReference type="ARBA" id="ARBA00022723"/>
    </source>
</evidence>
<dbReference type="EC" id="2.4.1.143" evidence="5"/>
<keyword evidence="13" id="KW-0333">Golgi apparatus</keyword>
<protein>
    <recommendedName>
        <fullName evidence="6">Alpha-1,6-mannosyl-glycoprotein 2-beta-N-acetylglucosaminyltransferase</fullName>
        <ecNumber evidence="5">2.4.1.143</ecNumber>
    </recommendedName>
    <alternativeName>
        <fullName evidence="21">Beta-1,2-N-acetylglucosaminyltransferase II</fullName>
    </alternativeName>
    <alternativeName>
        <fullName evidence="20">GlcNAc-T II</fullName>
    </alternativeName>
    <alternativeName>
        <fullName evidence="19">Mannoside acetylglucosaminyltransferase 2</fullName>
    </alternativeName>
    <alternativeName>
        <fullName evidence="18">N-glycosyl-oligosaccharide-glycoprotein N-acetylglucosaminyltransferase II</fullName>
    </alternativeName>
</protein>
<comment type="cofactor">
    <cofactor evidence="1">
        <name>Mn(2+)</name>
        <dbReference type="ChEBI" id="CHEBI:29035"/>
    </cofactor>
</comment>
<evidence type="ECO:0000256" key="13">
    <source>
        <dbReference type="ARBA" id="ARBA00023034"/>
    </source>
</evidence>
<evidence type="ECO:0000256" key="23">
    <source>
        <dbReference type="PIRSR" id="PIRSR607754-1"/>
    </source>
</evidence>
<feature type="non-terminal residue" evidence="25">
    <location>
        <position position="110"/>
    </location>
</feature>
<accession>A0A443RW91</accession>
<dbReference type="Gene3D" id="3.90.550.10">
    <property type="entry name" value="Spore Coat Polysaccharide Biosynthesis Protein SpsA, Chain A"/>
    <property type="match status" value="1"/>
</dbReference>
<dbReference type="GO" id="GO:0006487">
    <property type="term" value="P:protein N-linked glycosylation"/>
    <property type="evidence" value="ECO:0007669"/>
    <property type="project" value="TreeGrafter"/>
</dbReference>
<organism evidence="25 26">
    <name type="scientific">Leptotrombidium deliense</name>
    <dbReference type="NCBI Taxonomy" id="299467"/>
    <lineage>
        <taxon>Eukaryota</taxon>
        <taxon>Metazoa</taxon>
        <taxon>Ecdysozoa</taxon>
        <taxon>Arthropoda</taxon>
        <taxon>Chelicerata</taxon>
        <taxon>Arachnida</taxon>
        <taxon>Acari</taxon>
        <taxon>Acariformes</taxon>
        <taxon>Trombidiformes</taxon>
        <taxon>Prostigmata</taxon>
        <taxon>Anystina</taxon>
        <taxon>Parasitengona</taxon>
        <taxon>Trombiculoidea</taxon>
        <taxon>Trombiculidae</taxon>
        <taxon>Leptotrombidium</taxon>
    </lineage>
</organism>
<dbReference type="VEuPathDB" id="VectorBase:LDEU012404"/>
<comment type="catalytic activity">
    <reaction evidence="22">
        <text>an N(4)-{beta-D-GlcNAc-(1-&gt;2)-alpha-D-Man-(1-&gt;3)-[alpha-D-Man-(1-&gt;6)]-beta-D-Man-(1-&gt;4)-beta-D-GlcNAc-(1-&gt;4)-beta-D-GlcNAc}-L-asparaginyl-[protein] + UDP-N-acetyl-alpha-D-glucosamine = N(4)-{beta-D-GlcNAc-(1-&gt;2)-alpha-D-Man-(1-&gt;3)-[beta-D-GlcNAc-(1-&gt;2)-alpha-D-Man-(1-&gt;6)]-beta-D-Man-(1-&gt;4)-beta-D-GlcNAc-(1-&gt;4)-beta-D-GlcNAc}-L-asparaginyl-[protein] + UDP + H(+)</text>
        <dbReference type="Rhea" id="RHEA:12941"/>
        <dbReference type="Rhea" id="RHEA-COMP:13526"/>
        <dbReference type="Rhea" id="RHEA-COMP:14369"/>
        <dbReference type="ChEBI" id="CHEBI:15378"/>
        <dbReference type="ChEBI" id="CHEBI:57705"/>
        <dbReference type="ChEBI" id="CHEBI:58223"/>
        <dbReference type="ChEBI" id="CHEBI:60615"/>
        <dbReference type="ChEBI" id="CHEBI:60651"/>
        <dbReference type="EC" id="2.4.1.143"/>
    </reaction>
</comment>
<dbReference type="STRING" id="299467.A0A443RW91"/>
<evidence type="ECO:0000256" key="5">
    <source>
        <dbReference type="ARBA" id="ARBA00012613"/>
    </source>
</evidence>
<evidence type="ECO:0000256" key="19">
    <source>
        <dbReference type="ARBA" id="ARBA00031203"/>
    </source>
</evidence>
<comment type="similarity">
    <text evidence="4">Belongs to the glycosyltransferase 16 (GT16) protein family.</text>
</comment>
<dbReference type="UniPathway" id="UPA00378"/>
<evidence type="ECO:0000256" key="15">
    <source>
        <dbReference type="ARBA" id="ARBA00023157"/>
    </source>
</evidence>
<evidence type="ECO:0000256" key="12">
    <source>
        <dbReference type="ARBA" id="ARBA00022989"/>
    </source>
</evidence>
<feature type="binding site" evidence="23">
    <location>
        <begin position="14"/>
        <end position="18"/>
    </location>
    <ligand>
        <name>substrate</name>
    </ligand>
</feature>
<keyword evidence="17" id="KW-0464">Manganese</keyword>
<keyword evidence="26" id="KW-1185">Reference proteome</keyword>
<dbReference type="PANTHER" id="PTHR12871:SF0">
    <property type="entry name" value="ALPHA-1,6-MANNOSYL-GLYCOPROTEIN 2-BETA-N-ACETYLGLUCOSAMINYLTRANSFERASE"/>
    <property type="match status" value="1"/>
</dbReference>
<keyword evidence="8" id="KW-0808">Transferase</keyword>
<dbReference type="GO" id="GO:0005795">
    <property type="term" value="C:Golgi stack"/>
    <property type="evidence" value="ECO:0007669"/>
    <property type="project" value="InterPro"/>
</dbReference>
<dbReference type="Pfam" id="PF05060">
    <property type="entry name" value="MGAT2"/>
    <property type="match status" value="1"/>
</dbReference>
<evidence type="ECO:0000256" key="17">
    <source>
        <dbReference type="ARBA" id="ARBA00023211"/>
    </source>
</evidence>
<dbReference type="GO" id="GO:0009312">
    <property type="term" value="P:oligosaccharide biosynthetic process"/>
    <property type="evidence" value="ECO:0007669"/>
    <property type="project" value="InterPro"/>
</dbReference>
<name>A0A443RW91_9ACAR</name>
<dbReference type="InterPro" id="IPR029044">
    <property type="entry name" value="Nucleotide-diphossugar_trans"/>
</dbReference>
<comment type="caution">
    <text evidence="25">The sequence shown here is derived from an EMBL/GenBank/DDBJ whole genome shotgun (WGS) entry which is preliminary data.</text>
</comment>
<evidence type="ECO:0000256" key="7">
    <source>
        <dbReference type="ARBA" id="ARBA00022676"/>
    </source>
</evidence>
<proteinExistence type="inferred from homology"/>
<evidence type="ECO:0000256" key="9">
    <source>
        <dbReference type="ARBA" id="ARBA00022692"/>
    </source>
</evidence>
<evidence type="ECO:0000313" key="25">
    <source>
        <dbReference type="EMBL" id="RWS19636.1"/>
    </source>
</evidence>
<feature type="binding site" evidence="23">
    <location>
        <position position="45"/>
    </location>
    <ligand>
        <name>substrate</name>
    </ligand>
</feature>
<comment type="subcellular location">
    <subcellularLocation>
        <location evidence="2">Golgi apparatus membrane</location>
        <topology evidence="2">Single-pass type II membrane protein</topology>
    </subcellularLocation>
</comment>
<keyword evidence="10" id="KW-0479">Metal-binding</keyword>
<evidence type="ECO:0000256" key="8">
    <source>
        <dbReference type="ARBA" id="ARBA00022679"/>
    </source>
</evidence>
<dbReference type="OrthoDB" id="6019616at2759"/>
<keyword evidence="15 24" id="KW-1015">Disulfide bond</keyword>
<sequence length="110" mass="12621">MFNDSVDDIIIAIQVHNRSNYLKTTLDSLAKVKGIEKTLLIFSHDVFDPKINVIVRSIKFAKVMQIFYPNSTQLFPHSFPGDDPNDCPRDMPKLEAMKIKCNSAEFPDKY</sequence>
<dbReference type="InterPro" id="IPR007754">
    <property type="entry name" value="GlcNAc_II"/>
</dbReference>
<dbReference type="PANTHER" id="PTHR12871">
    <property type="entry name" value="BETA-1,2-N-ACETYLGLUCOSAMINYLTRANSFERASE II"/>
    <property type="match status" value="1"/>
</dbReference>
<keyword evidence="7" id="KW-0328">Glycosyltransferase</keyword>
<feature type="disulfide bond" evidence="24">
    <location>
        <begin position="87"/>
        <end position="101"/>
    </location>
</feature>
<keyword evidence="16" id="KW-0325">Glycoprotein</keyword>
<evidence type="ECO:0000313" key="26">
    <source>
        <dbReference type="Proteomes" id="UP000288716"/>
    </source>
</evidence>
<evidence type="ECO:0000256" key="24">
    <source>
        <dbReference type="PIRSR" id="PIRSR607754-3"/>
    </source>
</evidence>